<proteinExistence type="inferred from homology"/>
<keyword evidence="5" id="KW-0049">Antioxidant</keyword>
<comment type="caution">
    <text evidence="14">The sequence shown here is derived from an EMBL/GenBank/DDBJ whole genome shotgun (WGS) entry which is preliminary data.</text>
</comment>
<dbReference type="PROSITE" id="PS51352">
    <property type="entry name" value="THIOREDOXIN_2"/>
    <property type="match status" value="1"/>
</dbReference>
<sequence length="153" mass="17460">MSLNIGDEVPELELKDKNGELFSFKDLKGEQAFVVYFYPKDFTPGCTKEACSFRDRYEDFKDLGAEVIAISSDSEASHSKFSEKYKLPFIFLSDTEKEARKAFGVKSSFLGLVPGRETFVFDENGILRFRFNSMNATRHIPEALEALREISKN</sequence>
<evidence type="ECO:0000259" key="13">
    <source>
        <dbReference type="PROSITE" id="PS51352"/>
    </source>
</evidence>
<dbReference type="SUPFAM" id="SSF52833">
    <property type="entry name" value="Thioredoxin-like"/>
    <property type="match status" value="1"/>
</dbReference>
<dbReference type="Pfam" id="PF00578">
    <property type="entry name" value="AhpC-TSA"/>
    <property type="match status" value="1"/>
</dbReference>
<evidence type="ECO:0000256" key="10">
    <source>
        <dbReference type="ARBA" id="ARBA00038489"/>
    </source>
</evidence>
<dbReference type="PANTHER" id="PTHR42801">
    <property type="entry name" value="THIOREDOXIN-DEPENDENT PEROXIDE REDUCTASE"/>
    <property type="match status" value="1"/>
</dbReference>
<name>A0ABW3NQK3_9FLAO</name>
<evidence type="ECO:0000313" key="15">
    <source>
        <dbReference type="Proteomes" id="UP001597131"/>
    </source>
</evidence>
<dbReference type="PANTHER" id="PTHR42801:SF4">
    <property type="entry name" value="AHPC_TSA FAMILY PROTEIN"/>
    <property type="match status" value="1"/>
</dbReference>
<dbReference type="EMBL" id="JBHTLI010000001">
    <property type="protein sequence ID" value="MFD1095302.1"/>
    <property type="molecule type" value="Genomic_DNA"/>
</dbReference>
<dbReference type="InterPro" id="IPR050924">
    <property type="entry name" value="Peroxiredoxin_BCP/PrxQ"/>
</dbReference>
<dbReference type="InterPro" id="IPR024706">
    <property type="entry name" value="Peroxiredoxin_AhpC-typ"/>
</dbReference>
<reference evidence="15" key="1">
    <citation type="journal article" date="2019" name="Int. J. Syst. Evol. Microbiol.">
        <title>The Global Catalogue of Microorganisms (GCM) 10K type strain sequencing project: providing services to taxonomists for standard genome sequencing and annotation.</title>
        <authorList>
            <consortium name="The Broad Institute Genomics Platform"/>
            <consortium name="The Broad Institute Genome Sequencing Center for Infectious Disease"/>
            <person name="Wu L."/>
            <person name="Ma J."/>
        </authorList>
    </citation>
    <scope>NUCLEOTIDE SEQUENCE [LARGE SCALE GENOMIC DNA]</scope>
    <source>
        <strain evidence="15">CCUG 64793</strain>
    </source>
</reference>
<comment type="similarity">
    <text evidence="10">Belongs to the peroxiredoxin family. BCP/PrxQ subfamily.</text>
</comment>
<accession>A0ABW3NQK3</accession>
<dbReference type="EC" id="1.11.1.24" evidence="3"/>
<dbReference type="CDD" id="cd03017">
    <property type="entry name" value="PRX_BCP"/>
    <property type="match status" value="1"/>
</dbReference>
<dbReference type="Proteomes" id="UP001597131">
    <property type="component" value="Unassembled WGS sequence"/>
</dbReference>
<dbReference type="Gene3D" id="3.40.30.10">
    <property type="entry name" value="Glutaredoxin"/>
    <property type="match status" value="1"/>
</dbReference>
<evidence type="ECO:0000256" key="4">
    <source>
        <dbReference type="ARBA" id="ARBA00022559"/>
    </source>
</evidence>
<dbReference type="PIRSF" id="PIRSF000239">
    <property type="entry name" value="AHPC"/>
    <property type="match status" value="1"/>
</dbReference>
<comment type="catalytic activity">
    <reaction evidence="12">
        <text>a hydroperoxide + [thioredoxin]-dithiol = an alcohol + [thioredoxin]-disulfide + H2O</text>
        <dbReference type="Rhea" id="RHEA:62620"/>
        <dbReference type="Rhea" id="RHEA-COMP:10698"/>
        <dbReference type="Rhea" id="RHEA-COMP:10700"/>
        <dbReference type="ChEBI" id="CHEBI:15377"/>
        <dbReference type="ChEBI" id="CHEBI:29950"/>
        <dbReference type="ChEBI" id="CHEBI:30879"/>
        <dbReference type="ChEBI" id="CHEBI:35924"/>
        <dbReference type="ChEBI" id="CHEBI:50058"/>
        <dbReference type="EC" id="1.11.1.24"/>
    </reaction>
</comment>
<dbReference type="GO" id="GO:0140824">
    <property type="term" value="F:thioredoxin-dependent peroxiredoxin activity"/>
    <property type="evidence" value="ECO:0007669"/>
    <property type="project" value="UniProtKB-EC"/>
</dbReference>
<dbReference type="InterPro" id="IPR013766">
    <property type="entry name" value="Thioredoxin_domain"/>
</dbReference>
<gene>
    <name evidence="14" type="ORF">ACFQ3Q_06055</name>
</gene>
<dbReference type="InterPro" id="IPR000866">
    <property type="entry name" value="AhpC/TSA"/>
</dbReference>
<dbReference type="RefSeq" id="WP_380743930.1">
    <property type="nucleotide sequence ID" value="NZ_JBHTLI010000001.1"/>
</dbReference>
<evidence type="ECO:0000256" key="7">
    <source>
        <dbReference type="ARBA" id="ARBA00023157"/>
    </source>
</evidence>
<evidence type="ECO:0000256" key="1">
    <source>
        <dbReference type="ARBA" id="ARBA00003330"/>
    </source>
</evidence>
<dbReference type="InterPro" id="IPR036249">
    <property type="entry name" value="Thioredoxin-like_sf"/>
</dbReference>
<evidence type="ECO:0000256" key="9">
    <source>
        <dbReference type="ARBA" id="ARBA00032824"/>
    </source>
</evidence>
<keyword evidence="15" id="KW-1185">Reference proteome</keyword>
<evidence type="ECO:0000256" key="12">
    <source>
        <dbReference type="ARBA" id="ARBA00049091"/>
    </source>
</evidence>
<comment type="function">
    <text evidence="1">Thiol-specific peroxidase that catalyzes the reduction of hydrogen peroxide and organic hydroperoxides to water and alcohols, respectively. Plays a role in cell protection against oxidative stress by detoxifying peroxides and as sensor of hydrogen peroxide-mediated signaling events.</text>
</comment>
<keyword evidence="8" id="KW-0676">Redox-active center</keyword>
<keyword evidence="7" id="KW-1015">Disulfide bond</keyword>
<comment type="subunit">
    <text evidence="2">Monomer.</text>
</comment>
<evidence type="ECO:0000256" key="8">
    <source>
        <dbReference type="ARBA" id="ARBA00023284"/>
    </source>
</evidence>
<evidence type="ECO:0000256" key="2">
    <source>
        <dbReference type="ARBA" id="ARBA00011245"/>
    </source>
</evidence>
<organism evidence="14 15">
    <name type="scientific">Salegentibacter chungangensis</name>
    <dbReference type="NCBI Taxonomy" id="1335724"/>
    <lineage>
        <taxon>Bacteria</taxon>
        <taxon>Pseudomonadati</taxon>
        <taxon>Bacteroidota</taxon>
        <taxon>Flavobacteriia</taxon>
        <taxon>Flavobacteriales</taxon>
        <taxon>Flavobacteriaceae</taxon>
        <taxon>Salegentibacter</taxon>
    </lineage>
</organism>
<evidence type="ECO:0000313" key="14">
    <source>
        <dbReference type="EMBL" id="MFD1095302.1"/>
    </source>
</evidence>
<evidence type="ECO:0000256" key="11">
    <source>
        <dbReference type="ARBA" id="ARBA00042639"/>
    </source>
</evidence>
<feature type="domain" description="Thioredoxin" evidence="13">
    <location>
        <begin position="3"/>
        <end position="152"/>
    </location>
</feature>
<evidence type="ECO:0000256" key="3">
    <source>
        <dbReference type="ARBA" id="ARBA00013017"/>
    </source>
</evidence>
<keyword evidence="6 14" id="KW-0560">Oxidoreductase</keyword>
<protein>
    <recommendedName>
        <fullName evidence="3">thioredoxin-dependent peroxiredoxin</fullName>
        <ecNumber evidence="3">1.11.1.24</ecNumber>
    </recommendedName>
    <alternativeName>
        <fullName evidence="9">Thioredoxin peroxidase</fullName>
    </alternativeName>
    <alternativeName>
        <fullName evidence="11">Thioredoxin-dependent peroxiredoxin Bcp</fullName>
    </alternativeName>
</protein>
<evidence type="ECO:0000256" key="5">
    <source>
        <dbReference type="ARBA" id="ARBA00022862"/>
    </source>
</evidence>
<evidence type="ECO:0000256" key="6">
    <source>
        <dbReference type="ARBA" id="ARBA00023002"/>
    </source>
</evidence>
<keyword evidence="4 14" id="KW-0575">Peroxidase</keyword>